<proteinExistence type="predicted"/>
<protein>
    <submittedName>
        <fullName evidence="1">Uncharacterized protein</fullName>
    </submittedName>
</protein>
<dbReference type="RefSeq" id="WP_377145069.1">
    <property type="nucleotide sequence ID" value="NZ_JBHTIA010000013.1"/>
</dbReference>
<keyword evidence="2" id="KW-1185">Reference proteome</keyword>
<accession>A0ABW2ZKX6</accession>
<dbReference type="Proteomes" id="UP001597073">
    <property type="component" value="Unassembled WGS sequence"/>
</dbReference>
<comment type="caution">
    <text evidence="1">The sequence shown here is derived from an EMBL/GenBank/DDBJ whole genome shotgun (WGS) entry which is preliminary data.</text>
</comment>
<reference evidence="2" key="1">
    <citation type="journal article" date="2019" name="Int. J. Syst. Evol. Microbiol.">
        <title>The Global Catalogue of Microorganisms (GCM) 10K type strain sequencing project: providing services to taxonomists for standard genome sequencing and annotation.</title>
        <authorList>
            <consortium name="The Broad Institute Genomics Platform"/>
            <consortium name="The Broad Institute Genome Sequencing Center for Infectious Disease"/>
            <person name="Wu L."/>
            <person name="Ma J."/>
        </authorList>
    </citation>
    <scope>NUCLEOTIDE SEQUENCE [LARGE SCALE GENOMIC DNA]</scope>
    <source>
        <strain evidence="2">CCUG 60742</strain>
    </source>
</reference>
<evidence type="ECO:0000313" key="2">
    <source>
        <dbReference type="Proteomes" id="UP001597073"/>
    </source>
</evidence>
<gene>
    <name evidence="1" type="ORF">ACFQZI_18250</name>
</gene>
<sequence length="53" mass="5963">MKNPLPQKGAGGLYHPTIQKQIIALVNKASHENLSLRRRDAAHSLDYQNIINK</sequence>
<dbReference type="EMBL" id="JBHTIA010000013">
    <property type="protein sequence ID" value="MFD0766809.1"/>
    <property type="molecule type" value="Genomic_DNA"/>
</dbReference>
<evidence type="ECO:0000313" key="1">
    <source>
        <dbReference type="EMBL" id="MFD0766809.1"/>
    </source>
</evidence>
<name>A0ABW2ZKX6_9SPHI</name>
<organism evidence="1 2">
    <name type="scientific">Mucilaginibacter lutimaris</name>
    <dbReference type="NCBI Taxonomy" id="931629"/>
    <lineage>
        <taxon>Bacteria</taxon>
        <taxon>Pseudomonadati</taxon>
        <taxon>Bacteroidota</taxon>
        <taxon>Sphingobacteriia</taxon>
        <taxon>Sphingobacteriales</taxon>
        <taxon>Sphingobacteriaceae</taxon>
        <taxon>Mucilaginibacter</taxon>
    </lineage>
</organism>